<accession>A0A0K2UCM5</accession>
<organism evidence="2">
    <name type="scientific">Lepeophtheirus salmonis</name>
    <name type="common">Salmon louse</name>
    <name type="synonym">Caligus salmonis</name>
    <dbReference type="NCBI Taxonomy" id="72036"/>
    <lineage>
        <taxon>Eukaryota</taxon>
        <taxon>Metazoa</taxon>
        <taxon>Ecdysozoa</taxon>
        <taxon>Arthropoda</taxon>
        <taxon>Crustacea</taxon>
        <taxon>Multicrustacea</taxon>
        <taxon>Hexanauplia</taxon>
        <taxon>Copepoda</taxon>
        <taxon>Siphonostomatoida</taxon>
        <taxon>Caligidae</taxon>
        <taxon>Lepeophtheirus</taxon>
    </lineage>
</organism>
<reference evidence="2" key="1">
    <citation type="submission" date="2014-05" db="EMBL/GenBank/DDBJ databases">
        <authorList>
            <person name="Chronopoulou M."/>
        </authorList>
    </citation>
    <scope>NUCLEOTIDE SEQUENCE</scope>
    <source>
        <tissue evidence="2">Whole organism</tissue>
    </source>
</reference>
<feature type="non-terminal residue" evidence="2">
    <location>
        <position position="1"/>
    </location>
</feature>
<dbReference type="AlphaFoldDB" id="A0A0K2UCM5"/>
<protein>
    <submittedName>
        <fullName evidence="2">Uncharacterized protein</fullName>
    </submittedName>
</protein>
<keyword evidence="1" id="KW-0472">Membrane</keyword>
<evidence type="ECO:0000256" key="1">
    <source>
        <dbReference type="SAM" id="Phobius"/>
    </source>
</evidence>
<proteinExistence type="predicted"/>
<dbReference type="EMBL" id="HACA01018627">
    <property type="protein sequence ID" value="CDW35988.1"/>
    <property type="molecule type" value="Transcribed_RNA"/>
</dbReference>
<keyword evidence="1" id="KW-1133">Transmembrane helix</keyword>
<keyword evidence="1" id="KW-0812">Transmembrane</keyword>
<sequence length="43" mass="5005">FFLISEVYKKPHFFDTILNLIFIYTSVNIVIAHGSSKWSNQSV</sequence>
<name>A0A0K2UCM5_LEPSM</name>
<evidence type="ECO:0000313" key="2">
    <source>
        <dbReference type="EMBL" id="CDW35988.1"/>
    </source>
</evidence>
<feature type="transmembrane region" description="Helical" evidence="1">
    <location>
        <begin position="12"/>
        <end position="31"/>
    </location>
</feature>